<name>A0A0K6I059_9BURK</name>
<dbReference type="Gene3D" id="3.30.160.660">
    <property type="match status" value="1"/>
</dbReference>
<dbReference type="AlphaFoldDB" id="A0A0K6I059"/>
<dbReference type="PROSITE" id="PS51664">
    <property type="entry name" value="YCAO"/>
    <property type="match status" value="1"/>
</dbReference>
<evidence type="ECO:0000313" key="3">
    <source>
        <dbReference type="Proteomes" id="UP000183649"/>
    </source>
</evidence>
<keyword evidence="3" id="KW-1185">Reference proteome</keyword>
<dbReference type="Gene3D" id="3.30.40.250">
    <property type="match status" value="1"/>
</dbReference>
<dbReference type="EMBL" id="CYHF01000004">
    <property type="protein sequence ID" value="CUA96544.1"/>
    <property type="molecule type" value="Genomic_DNA"/>
</dbReference>
<dbReference type="PANTHER" id="PTHR37809">
    <property type="entry name" value="RIBOSOMAL PROTEIN S12 METHYLTHIOTRANSFERASE ACCESSORY FACTOR YCAO"/>
    <property type="match status" value="1"/>
</dbReference>
<evidence type="ECO:0000313" key="2">
    <source>
        <dbReference type="EMBL" id="CUA96544.1"/>
    </source>
</evidence>
<dbReference type="PANTHER" id="PTHR37809:SF1">
    <property type="entry name" value="RIBOSOMAL PROTEIN S12 METHYLTHIOTRANSFERASE ACCESSORY FACTOR YCAO"/>
    <property type="match status" value="1"/>
</dbReference>
<feature type="domain" description="YcaO" evidence="1">
    <location>
        <begin position="57"/>
        <end position="409"/>
    </location>
</feature>
<dbReference type="InterPro" id="IPR003776">
    <property type="entry name" value="YcaO-like_dom"/>
</dbReference>
<dbReference type="Proteomes" id="UP000183649">
    <property type="component" value="Unassembled WGS sequence"/>
</dbReference>
<dbReference type="RefSeq" id="WP_167344844.1">
    <property type="nucleotide sequence ID" value="NZ_CYHF01000004.1"/>
</dbReference>
<proteinExistence type="predicted"/>
<dbReference type="Gene3D" id="3.30.1330.230">
    <property type="match status" value="1"/>
</dbReference>
<gene>
    <name evidence="2" type="ORF">Ga0061069_104183</name>
</gene>
<organism evidence="2 3">
    <name type="scientific">Thiomonas bhubaneswarensis</name>
    <dbReference type="NCBI Taxonomy" id="339866"/>
    <lineage>
        <taxon>Bacteria</taxon>
        <taxon>Pseudomonadati</taxon>
        <taxon>Pseudomonadota</taxon>
        <taxon>Betaproteobacteria</taxon>
        <taxon>Burkholderiales</taxon>
        <taxon>Thiomonas</taxon>
    </lineage>
</organism>
<sequence>MTRAEMIDALCRSVSPFGVVNDLRGECLEDRGQSYFLYRARINAFGRTGLLTPPLSGFGFSGDKDDAVLKALCEALERFCGVNFEPRIRHRGPWSDVAPNAVDPRQCLGYLDEQYRIPGFSLAPFDPEADHDWVEAMDPVSKSTLWMHLDLALMSMTSKVSKTSSVGMAIHSDAGLAAESAVLELIERDHLALAFWYGAPCRSLPKDNLPLSLHPHLESMVQAGYELHCLGLNFGLDVPVVLWLAFRADGLPHLLKGASANRRGVDAQSKAFEEMFRSFLHYRRHPFEVSSNAQGAMKNLVHYQTPDVAKRLGFLIDQTSRADPPELGGDFQGDLFTHLMRKGFPTYLVDMSHSVIGAFGLTCIRAISPSLVKTPLGSEPWQLASPRLRAYRGARDEALAAHPELHFFS</sequence>
<protein>
    <submittedName>
        <fullName evidence="2">YcaO-like family</fullName>
    </submittedName>
</protein>
<reference evidence="3" key="1">
    <citation type="submission" date="2015-08" db="EMBL/GenBank/DDBJ databases">
        <authorList>
            <person name="Varghese N."/>
        </authorList>
    </citation>
    <scope>NUCLEOTIDE SEQUENCE [LARGE SCALE GENOMIC DNA]</scope>
    <source>
        <strain evidence="3">DSM 18181</strain>
    </source>
</reference>
<accession>A0A0K6I059</accession>
<dbReference type="Pfam" id="PF02624">
    <property type="entry name" value="YcaO"/>
    <property type="match status" value="1"/>
</dbReference>
<dbReference type="STRING" id="339866.GCA_001418255_01414"/>
<evidence type="ECO:0000259" key="1">
    <source>
        <dbReference type="PROSITE" id="PS51664"/>
    </source>
</evidence>